<feature type="domain" description="DUF8021" evidence="1">
    <location>
        <begin position="6"/>
        <end position="118"/>
    </location>
</feature>
<protein>
    <recommendedName>
        <fullName evidence="1">DUF8021 domain-containing protein</fullName>
    </recommendedName>
</protein>
<keyword evidence="3" id="KW-1185">Reference proteome</keyword>
<dbReference type="InterPro" id="IPR058334">
    <property type="entry name" value="DUF8021"/>
</dbReference>
<comment type="caution">
    <text evidence="2">The sequence shown here is derived from an EMBL/GenBank/DDBJ whole genome shotgun (WGS) entry which is preliminary data.</text>
</comment>
<evidence type="ECO:0000259" key="1">
    <source>
        <dbReference type="Pfam" id="PF26061"/>
    </source>
</evidence>
<dbReference type="OrthoDB" id="3748128at2"/>
<sequence>MDIVSDTDRIAAADAYIEALASHRAEQVPFAPACVRIEVGLKTGFSGNHLRRSLNRGPQYRVIDATTDREFRVDGDHVHATFTVVTKATLAGRRVVADVDETFLIPAADGRIHHIRARIRPRIARG</sequence>
<dbReference type="AlphaFoldDB" id="A0A1E3RS96"/>
<evidence type="ECO:0000313" key="2">
    <source>
        <dbReference type="EMBL" id="ODQ92728.1"/>
    </source>
</evidence>
<dbReference type="Proteomes" id="UP000094243">
    <property type="component" value="Unassembled WGS sequence"/>
</dbReference>
<reference evidence="3" key="1">
    <citation type="submission" date="2016-09" db="EMBL/GenBank/DDBJ databases">
        <authorList>
            <person name="Greninger A.L."/>
            <person name="Jerome K.R."/>
            <person name="Mcnair B."/>
            <person name="Wallis C."/>
            <person name="Fang F."/>
        </authorList>
    </citation>
    <scope>NUCLEOTIDE SEQUENCE [LARGE SCALE GENOMIC DNA]</scope>
    <source>
        <strain evidence="3">M7</strain>
    </source>
</reference>
<proteinExistence type="predicted"/>
<dbReference type="Pfam" id="PF26061">
    <property type="entry name" value="DUF8021"/>
    <property type="match status" value="1"/>
</dbReference>
<dbReference type="EMBL" id="MIGZ01000093">
    <property type="protein sequence ID" value="ODQ92728.1"/>
    <property type="molecule type" value="Genomic_DNA"/>
</dbReference>
<evidence type="ECO:0000313" key="3">
    <source>
        <dbReference type="Proteomes" id="UP000094243"/>
    </source>
</evidence>
<dbReference type="RefSeq" id="WP_069406162.1">
    <property type="nucleotide sequence ID" value="NZ_JBHRZJ010000003.1"/>
</dbReference>
<organism evidence="2 3">
    <name type="scientific">Mycolicibacterium holsaticum</name>
    <dbReference type="NCBI Taxonomy" id="152142"/>
    <lineage>
        <taxon>Bacteria</taxon>
        <taxon>Bacillati</taxon>
        <taxon>Actinomycetota</taxon>
        <taxon>Actinomycetes</taxon>
        <taxon>Mycobacteriales</taxon>
        <taxon>Mycobacteriaceae</taxon>
        <taxon>Mycolicibacterium</taxon>
    </lineage>
</organism>
<accession>A0A1E3RS96</accession>
<gene>
    <name evidence="2" type="ORF">BHQ17_16095</name>
</gene>
<name>A0A1E3RS96_9MYCO</name>